<evidence type="ECO:0000256" key="1">
    <source>
        <dbReference type="SAM" id="MobiDB-lite"/>
    </source>
</evidence>
<feature type="non-terminal residue" evidence="2">
    <location>
        <position position="1"/>
    </location>
</feature>
<organism evidence="2 3">
    <name type="scientific">Oryza sativa subsp. japonica</name>
    <name type="common">Rice</name>
    <dbReference type="NCBI Taxonomy" id="39947"/>
    <lineage>
        <taxon>Eukaryota</taxon>
        <taxon>Viridiplantae</taxon>
        <taxon>Streptophyta</taxon>
        <taxon>Embryophyta</taxon>
        <taxon>Tracheophyta</taxon>
        <taxon>Spermatophyta</taxon>
        <taxon>Magnoliopsida</taxon>
        <taxon>Liliopsida</taxon>
        <taxon>Poales</taxon>
        <taxon>Poaceae</taxon>
        <taxon>BOP clade</taxon>
        <taxon>Oryzoideae</taxon>
        <taxon>Oryzeae</taxon>
        <taxon>Oryzinae</taxon>
        <taxon>Oryza</taxon>
        <taxon>Oryza sativa</taxon>
    </lineage>
</organism>
<feature type="compositionally biased region" description="Low complexity" evidence="1">
    <location>
        <begin position="102"/>
        <end position="112"/>
    </location>
</feature>
<dbReference type="KEGG" id="dosa:Os01g0254800"/>
<dbReference type="EMBL" id="AP008207">
    <property type="protein sequence ID" value="BAF04533.1"/>
    <property type="molecule type" value="Genomic_DNA"/>
</dbReference>
<evidence type="ECO:0000313" key="2">
    <source>
        <dbReference type="EMBL" id="BAF04533.1"/>
    </source>
</evidence>
<dbReference type="Proteomes" id="UP000000763">
    <property type="component" value="Chromosome 1"/>
</dbReference>
<feature type="region of interest" description="Disordered" evidence="1">
    <location>
        <begin position="91"/>
        <end position="128"/>
    </location>
</feature>
<proteinExistence type="predicted"/>
<reference evidence="2 3" key="1">
    <citation type="journal article" date="2005" name="Nature">
        <title>The map-based sequence of the rice genome.</title>
        <authorList>
            <consortium name="International rice genome sequencing project (IRGSP)"/>
            <person name="Matsumoto T."/>
            <person name="Wu J."/>
            <person name="Kanamori H."/>
            <person name="Katayose Y."/>
            <person name="Fujisawa M."/>
            <person name="Namiki N."/>
            <person name="Mizuno H."/>
            <person name="Yamamoto K."/>
            <person name="Antonio B.A."/>
            <person name="Baba T."/>
            <person name="Sakata K."/>
            <person name="Nagamura Y."/>
            <person name="Aoki H."/>
            <person name="Arikawa K."/>
            <person name="Arita K."/>
            <person name="Bito T."/>
            <person name="Chiden Y."/>
            <person name="Fujitsuka N."/>
            <person name="Fukunaka R."/>
            <person name="Hamada M."/>
            <person name="Harada C."/>
            <person name="Hayashi A."/>
            <person name="Hijishita S."/>
            <person name="Honda M."/>
            <person name="Hosokawa S."/>
            <person name="Ichikawa Y."/>
            <person name="Idonuma A."/>
            <person name="Iijima M."/>
            <person name="Ikeda M."/>
            <person name="Ikeno M."/>
            <person name="Ito K."/>
            <person name="Ito S."/>
            <person name="Ito T."/>
            <person name="Ito Y."/>
            <person name="Ito Y."/>
            <person name="Iwabuchi A."/>
            <person name="Kamiya K."/>
            <person name="Karasawa W."/>
            <person name="Kurita K."/>
            <person name="Katagiri S."/>
            <person name="Kikuta A."/>
            <person name="Kobayashi H."/>
            <person name="Kobayashi N."/>
            <person name="Machita K."/>
            <person name="Maehara T."/>
            <person name="Masukawa M."/>
            <person name="Mizubayashi T."/>
            <person name="Mukai Y."/>
            <person name="Nagasaki H."/>
            <person name="Nagata Y."/>
            <person name="Naito S."/>
            <person name="Nakashima M."/>
            <person name="Nakama Y."/>
            <person name="Nakamichi Y."/>
            <person name="Nakamura M."/>
            <person name="Meguro A."/>
            <person name="Negishi M."/>
            <person name="Ohta I."/>
            <person name="Ohta T."/>
            <person name="Okamoto M."/>
            <person name="Ono N."/>
            <person name="Saji S."/>
            <person name="Sakaguchi M."/>
            <person name="Sakai K."/>
            <person name="Shibata M."/>
            <person name="Shimokawa T."/>
            <person name="Song J."/>
            <person name="Takazaki Y."/>
            <person name="Terasawa K."/>
            <person name="Tsugane M."/>
            <person name="Tsuji K."/>
            <person name="Ueda S."/>
            <person name="Waki K."/>
            <person name="Yamagata H."/>
            <person name="Yamamoto M."/>
            <person name="Yamamoto S."/>
            <person name="Yamane H."/>
            <person name="Yoshiki S."/>
            <person name="Yoshihara R."/>
            <person name="Yukawa K."/>
            <person name="Zhong H."/>
            <person name="Yano M."/>
            <person name="Yuan Q."/>
            <person name="Ouyang S."/>
            <person name="Liu J."/>
            <person name="Jones K.M."/>
            <person name="Gansberger K."/>
            <person name="Moffat K."/>
            <person name="Hill J."/>
            <person name="Bera J."/>
            <person name="Fadrosh D."/>
            <person name="Jin S."/>
            <person name="Johri S."/>
            <person name="Kim M."/>
            <person name="Overton L."/>
            <person name="Reardon M."/>
            <person name="Tsitrin T."/>
            <person name="Vuong H."/>
            <person name="Weaver B."/>
            <person name="Ciecko A."/>
            <person name="Tallon L."/>
            <person name="Jackson J."/>
            <person name="Pai G."/>
            <person name="Aken S.V."/>
            <person name="Utterback T."/>
            <person name="Reidmuller S."/>
            <person name="Feldblyum T."/>
            <person name="Hsiao J."/>
            <person name="Zismann V."/>
            <person name="Iobst S."/>
            <person name="de Vazeille A.R."/>
            <person name="Buell C.R."/>
            <person name="Ying K."/>
            <person name="Li Y."/>
            <person name="Lu T."/>
            <person name="Huang Y."/>
            <person name="Zhao Q."/>
            <person name="Feng Q."/>
            <person name="Zhang L."/>
            <person name="Zhu J."/>
            <person name="Weng Q."/>
            <person name="Mu J."/>
            <person name="Lu Y."/>
            <person name="Fan D."/>
            <person name="Liu Y."/>
            <person name="Guan J."/>
            <person name="Zhang Y."/>
            <person name="Yu S."/>
            <person name="Liu X."/>
            <person name="Zhang Y."/>
            <person name="Hong G."/>
            <person name="Han B."/>
            <person name="Choisne N."/>
            <person name="Demange N."/>
            <person name="Orjeda G."/>
            <person name="Samain S."/>
            <person name="Cattolico L."/>
            <person name="Pelletier E."/>
            <person name="Couloux A."/>
            <person name="Segurens B."/>
            <person name="Wincker P."/>
            <person name="D'Hont A."/>
            <person name="Scarpelli C."/>
            <person name="Weissenbach J."/>
            <person name="Salanoubat M."/>
            <person name="Quetier F."/>
            <person name="Yu Y."/>
            <person name="Kim H.R."/>
            <person name="Rambo T."/>
            <person name="Currie J."/>
            <person name="Collura K."/>
            <person name="Luo M."/>
            <person name="Yang T."/>
            <person name="Ammiraju J.S.S."/>
            <person name="Engler F."/>
            <person name="Soderlund C."/>
            <person name="Wing R.A."/>
            <person name="Palmer L.E."/>
            <person name="de la Bastide M."/>
            <person name="Spiegel L."/>
            <person name="Nascimento L."/>
            <person name="Zutavern T."/>
            <person name="O'Shaughnessy A."/>
            <person name="Dike S."/>
            <person name="Dedhia N."/>
            <person name="Preston R."/>
            <person name="Balija V."/>
            <person name="McCombie W.R."/>
            <person name="Chow T."/>
            <person name="Chen H."/>
            <person name="Chung M."/>
            <person name="Chen C."/>
            <person name="Shaw J."/>
            <person name="Wu H."/>
            <person name="Hsiao K."/>
            <person name="Chao Y."/>
            <person name="Chu M."/>
            <person name="Cheng C."/>
            <person name="Hour A."/>
            <person name="Lee P."/>
            <person name="Lin S."/>
            <person name="Lin Y."/>
            <person name="Liou J."/>
            <person name="Liu S."/>
            <person name="Hsing Y."/>
            <person name="Raghuvanshi S."/>
            <person name="Mohanty A."/>
            <person name="Bharti A.K."/>
            <person name="Gaur A."/>
            <person name="Gupta V."/>
            <person name="Kumar D."/>
            <person name="Ravi V."/>
            <person name="Vij S."/>
            <person name="Kapur A."/>
            <person name="Khurana P."/>
            <person name="Khurana P."/>
            <person name="Khurana J.P."/>
            <person name="Tyagi A.K."/>
            <person name="Gaikwad K."/>
            <person name="Singh A."/>
            <person name="Dalal V."/>
            <person name="Srivastava S."/>
            <person name="Dixit A."/>
            <person name="Pal A.K."/>
            <person name="Ghazi I.A."/>
            <person name="Yadav M."/>
            <person name="Pandit A."/>
            <person name="Bhargava A."/>
            <person name="Sureshbabu K."/>
            <person name="Batra K."/>
            <person name="Sharma T.R."/>
            <person name="Mohapatra T."/>
            <person name="Singh N.K."/>
            <person name="Messing J."/>
            <person name="Nelson A.B."/>
            <person name="Fuks G."/>
            <person name="Kavchok S."/>
            <person name="Keizer G."/>
            <person name="Linton E."/>
            <person name="Llaca V."/>
            <person name="Song R."/>
            <person name="Tanyolac B."/>
            <person name="Young S."/>
            <person name="Ho-Il K."/>
            <person name="Hahn J.H."/>
            <person name="Sangsakoo G."/>
            <person name="Vanavichit A."/>
            <person name="de Mattos Luiz.A.T."/>
            <person name="Zimmer P.D."/>
            <person name="Malone G."/>
            <person name="Dellagostin O."/>
            <person name="de Oliveira A.C."/>
            <person name="Bevan M."/>
            <person name="Bancroft I."/>
            <person name="Minx P."/>
            <person name="Cordum H."/>
            <person name="Wilson R."/>
            <person name="Cheng Z."/>
            <person name="Jin W."/>
            <person name="Jiang J."/>
            <person name="Leong S.A."/>
            <person name="Iwama H."/>
            <person name="Gojobori T."/>
            <person name="Itoh T."/>
            <person name="Niimura Y."/>
            <person name="Fujii Y."/>
            <person name="Habara T."/>
            <person name="Sakai H."/>
            <person name="Sato Y."/>
            <person name="Wilson G."/>
            <person name="Kumar K."/>
            <person name="McCouch S."/>
            <person name="Juretic N."/>
            <person name="Hoen D."/>
            <person name="Wright S."/>
            <person name="Bruskiewich R."/>
            <person name="Bureau T."/>
            <person name="Miyao A."/>
            <person name="Hirochika H."/>
            <person name="Nishikawa T."/>
            <person name="Kadowaki K."/>
            <person name="Sugiura M."/>
            <person name="Burr B."/>
            <person name="Sasaki T."/>
        </authorList>
    </citation>
    <scope>NUCLEOTIDE SEQUENCE [LARGE SCALE GENOMIC DNA]</scope>
    <source>
        <strain evidence="3">cv. Nipponbare</strain>
    </source>
</reference>
<dbReference type="AlphaFoldDB" id="Q0JNZ5"/>
<accession>Q0JNZ5</accession>
<sequence length="250" mass="29448">SLPLTRHHRRRCRPRLPQLRRRRIRRLAATDPRATTVAAALDCRHSAVTHRRIRRRRRPRLPPLRRRRIRRRRHPRLPPLRLRRIRRLAATDPRRRLALNQSPSPSSHPSSSRIYVTVPSPHPHDDPRRRNGSWWPWRILGPDELSASQRSSLLLRSGLSDAALFSRLIPAPAPSSGRVRVRDSKSRWSDFSTPALASHRLRSARQQGLCREEKVELWKVIAGSFGSFFEDFSNWYVLINQLEFWSRYSL</sequence>
<evidence type="ECO:0000313" key="3">
    <source>
        <dbReference type="Proteomes" id="UP000000763"/>
    </source>
</evidence>
<name>Q0JNZ5_ORYSJ</name>
<feature type="region of interest" description="Disordered" evidence="1">
    <location>
        <begin position="48"/>
        <end position="78"/>
    </location>
</feature>
<gene>
    <name evidence="2" type="ordered locus">Os01g0254800</name>
</gene>
<protein>
    <submittedName>
        <fullName evidence="2">Os01g0254800 protein</fullName>
    </submittedName>
</protein>
<reference evidence="3" key="2">
    <citation type="journal article" date="2008" name="Nucleic Acids Res.">
        <title>The rice annotation project database (RAP-DB): 2008 update.</title>
        <authorList>
            <consortium name="The rice annotation project (RAP)"/>
        </authorList>
    </citation>
    <scope>GENOME REANNOTATION</scope>
    <source>
        <strain evidence="3">cv. Nipponbare</strain>
    </source>
</reference>